<evidence type="ECO:0000256" key="5">
    <source>
        <dbReference type="ARBA" id="ARBA00023163"/>
    </source>
</evidence>
<dbReference type="GO" id="GO:0003677">
    <property type="term" value="F:DNA binding"/>
    <property type="evidence" value="ECO:0007669"/>
    <property type="project" value="UniProtKB-KW"/>
</dbReference>
<reference evidence="7 8" key="1">
    <citation type="submission" date="2015-09" db="EMBL/GenBank/DDBJ databases">
        <authorList>
            <consortium name="Swine Surveillance"/>
        </authorList>
    </citation>
    <scope>NUCLEOTIDE SEQUENCE [LARGE SCALE GENOMIC DNA]</scope>
    <source>
        <strain evidence="7 8">CECT 7557</strain>
    </source>
</reference>
<dbReference type="Gene3D" id="1.10.10.10">
    <property type="entry name" value="Winged helix-like DNA-binding domain superfamily/Winged helix DNA-binding domain"/>
    <property type="match status" value="1"/>
</dbReference>
<dbReference type="InterPro" id="IPR000835">
    <property type="entry name" value="HTH_MarR-typ"/>
</dbReference>
<dbReference type="PROSITE" id="PS50995">
    <property type="entry name" value="HTH_MARR_2"/>
    <property type="match status" value="1"/>
</dbReference>
<dbReference type="AlphaFoldDB" id="A0A0P1GEL4"/>
<proteinExistence type="predicted"/>
<dbReference type="InterPro" id="IPR036388">
    <property type="entry name" value="WH-like_DNA-bd_sf"/>
</dbReference>
<dbReference type="SMART" id="SM00347">
    <property type="entry name" value="HTH_MARR"/>
    <property type="match status" value="1"/>
</dbReference>
<evidence type="ECO:0000256" key="1">
    <source>
        <dbReference type="ARBA" id="ARBA00004496"/>
    </source>
</evidence>
<evidence type="ECO:0000256" key="4">
    <source>
        <dbReference type="ARBA" id="ARBA00023125"/>
    </source>
</evidence>
<dbReference type="GO" id="GO:0006950">
    <property type="term" value="P:response to stress"/>
    <property type="evidence" value="ECO:0007669"/>
    <property type="project" value="TreeGrafter"/>
</dbReference>
<keyword evidence="8" id="KW-1185">Reference proteome</keyword>
<dbReference type="STRING" id="928856.SAMN04488049_101330"/>
<dbReference type="PANTHER" id="PTHR33164:SF5">
    <property type="entry name" value="ORGANIC HYDROPEROXIDE RESISTANCE TRANSCRIPTIONAL REGULATOR"/>
    <property type="match status" value="1"/>
</dbReference>
<organism evidence="7 8">
    <name type="scientific">Tritonibacter multivorans</name>
    <dbReference type="NCBI Taxonomy" id="928856"/>
    <lineage>
        <taxon>Bacteria</taxon>
        <taxon>Pseudomonadati</taxon>
        <taxon>Pseudomonadota</taxon>
        <taxon>Alphaproteobacteria</taxon>
        <taxon>Rhodobacterales</taxon>
        <taxon>Paracoccaceae</taxon>
        <taxon>Tritonibacter</taxon>
    </lineage>
</organism>
<evidence type="ECO:0000256" key="3">
    <source>
        <dbReference type="ARBA" id="ARBA00023015"/>
    </source>
</evidence>
<feature type="domain" description="HTH marR-type" evidence="6">
    <location>
        <begin position="8"/>
        <end position="138"/>
    </location>
</feature>
<dbReference type="SUPFAM" id="SSF46785">
    <property type="entry name" value="Winged helix' DNA-binding domain"/>
    <property type="match status" value="1"/>
</dbReference>
<comment type="subcellular location">
    <subcellularLocation>
        <location evidence="1">Cytoplasm</location>
    </subcellularLocation>
</comment>
<evidence type="ECO:0000256" key="2">
    <source>
        <dbReference type="ARBA" id="ARBA00022490"/>
    </source>
</evidence>
<dbReference type="InterPro" id="IPR055166">
    <property type="entry name" value="Transc_reg_Sar_Rot_HTH"/>
</dbReference>
<dbReference type="GO" id="GO:0005737">
    <property type="term" value="C:cytoplasm"/>
    <property type="evidence" value="ECO:0007669"/>
    <property type="project" value="UniProtKB-SubCell"/>
</dbReference>
<keyword evidence="2" id="KW-0963">Cytoplasm</keyword>
<gene>
    <name evidence="7" type="primary">ohrR</name>
    <name evidence="7" type="ORF">TRM7557_02388</name>
</gene>
<keyword evidence="4" id="KW-0238">DNA-binding</keyword>
<dbReference type="Pfam" id="PF22381">
    <property type="entry name" value="Staph_reg_Sar_Rot"/>
    <property type="match status" value="1"/>
</dbReference>
<accession>A0A0P1GEL4</accession>
<evidence type="ECO:0000259" key="6">
    <source>
        <dbReference type="PROSITE" id="PS50995"/>
    </source>
</evidence>
<dbReference type="FunFam" id="1.10.10.10:FF:000163">
    <property type="entry name" value="MarR family transcriptional regulator"/>
    <property type="match status" value="1"/>
</dbReference>
<keyword evidence="5" id="KW-0804">Transcription</keyword>
<evidence type="ECO:0000313" key="8">
    <source>
        <dbReference type="Proteomes" id="UP000052022"/>
    </source>
</evidence>
<dbReference type="GO" id="GO:0003700">
    <property type="term" value="F:DNA-binding transcription factor activity"/>
    <property type="evidence" value="ECO:0007669"/>
    <property type="project" value="InterPro"/>
</dbReference>
<sequence length="147" mass="16620">MTLKMTLDDQLCFSIYSASHAIARMYRPLLDPMGLTYPQYLVLLALWERDGRRVRELGADLLLDSNTLTPLLKRMQAADLVARTRNPEDERSVLVSLTEKGHALRAQAEDMAPCVAKAMGDDMEELAELRDRLHRLRARLDGADQPA</sequence>
<protein>
    <submittedName>
        <fullName evidence="7">Organic hydroperoxide resistance transcriptional regulator</fullName>
    </submittedName>
</protein>
<dbReference type="InterPro" id="IPR036390">
    <property type="entry name" value="WH_DNA-bd_sf"/>
</dbReference>
<dbReference type="RefSeq" id="WP_058290422.1">
    <property type="nucleotide sequence ID" value="NZ_CYSD01000037.1"/>
</dbReference>
<dbReference type="InterPro" id="IPR039422">
    <property type="entry name" value="MarR/SlyA-like"/>
</dbReference>
<evidence type="ECO:0000313" key="7">
    <source>
        <dbReference type="EMBL" id="CUH79420.1"/>
    </source>
</evidence>
<keyword evidence="3" id="KW-0805">Transcription regulation</keyword>
<dbReference type="PANTHER" id="PTHR33164">
    <property type="entry name" value="TRANSCRIPTIONAL REGULATOR, MARR FAMILY"/>
    <property type="match status" value="1"/>
</dbReference>
<name>A0A0P1GEL4_9RHOB</name>
<dbReference type="EMBL" id="CYSD01000037">
    <property type="protein sequence ID" value="CUH79420.1"/>
    <property type="molecule type" value="Genomic_DNA"/>
</dbReference>
<dbReference type="Proteomes" id="UP000052022">
    <property type="component" value="Unassembled WGS sequence"/>
</dbReference>